<evidence type="ECO:0000256" key="1">
    <source>
        <dbReference type="SAM" id="MobiDB-lite"/>
    </source>
</evidence>
<dbReference type="EMBL" id="PQGA01000001">
    <property type="protein sequence ID" value="POR55770.1"/>
    <property type="molecule type" value="Genomic_DNA"/>
</dbReference>
<reference evidence="2 3" key="1">
    <citation type="submission" date="2018-01" db="EMBL/GenBank/DDBJ databases">
        <title>Genomic Encyclopedia of Type Strains, Phase III (KMG-III): the genomes of soil and plant-associated and newly described type strains.</title>
        <authorList>
            <person name="Whitman W."/>
        </authorList>
    </citation>
    <scope>NUCLEOTIDE SEQUENCE [LARGE SCALE GENOMIC DNA]</scope>
    <source>
        <strain evidence="2 3">JCM 18070</strain>
    </source>
</reference>
<evidence type="ECO:0000313" key="2">
    <source>
        <dbReference type="EMBL" id="POR55770.1"/>
    </source>
</evidence>
<organism evidence="2 3">
    <name type="scientific">Paraburkholderia eburnea</name>
    <dbReference type="NCBI Taxonomy" id="1189126"/>
    <lineage>
        <taxon>Bacteria</taxon>
        <taxon>Pseudomonadati</taxon>
        <taxon>Pseudomonadota</taxon>
        <taxon>Betaproteobacteria</taxon>
        <taxon>Burkholderiales</taxon>
        <taxon>Burkholderiaceae</taxon>
        <taxon>Paraburkholderia</taxon>
    </lineage>
</organism>
<dbReference type="Proteomes" id="UP000237381">
    <property type="component" value="Unassembled WGS sequence"/>
</dbReference>
<feature type="region of interest" description="Disordered" evidence="1">
    <location>
        <begin position="1"/>
        <end position="68"/>
    </location>
</feature>
<dbReference type="AlphaFoldDB" id="A0A2S4MM04"/>
<proteinExistence type="predicted"/>
<sequence length="68" mass="7354">MPSCKQSDPFRVKPWLAHTPQPDDPPPDQPGTPDAPPVGDPPPQPGEVPRSIDPRFYPAMRGGCLSRA</sequence>
<protein>
    <submittedName>
        <fullName evidence="2">Uncharacterized protein</fullName>
    </submittedName>
</protein>
<accession>A0A2S4MM04</accession>
<keyword evidence="3" id="KW-1185">Reference proteome</keyword>
<name>A0A2S4MM04_9BURK</name>
<evidence type="ECO:0000313" key="3">
    <source>
        <dbReference type="Proteomes" id="UP000237381"/>
    </source>
</evidence>
<dbReference type="RefSeq" id="WP_103701621.1">
    <property type="nucleotide sequence ID" value="NZ_PQGA01000001.1"/>
</dbReference>
<feature type="compositionally biased region" description="Pro residues" evidence="1">
    <location>
        <begin position="22"/>
        <end position="46"/>
    </location>
</feature>
<gene>
    <name evidence="2" type="ORF">B0G62_101165</name>
</gene>
<comment type="caution">
    <text evidence="2">The sequence shown here is derived from an EMBL/GenBank/DDBJ whole genome shotgun (WGS) entry which is preliminary data.</text>
</comment>